<dbReference type="KEGG" id="anh:A6F65_01433"/>
<feature type="transmembrane region" description="Helical" evidence="2">
    <location>
        <begin position="39"/>
        <end position="59"/>
    </location>
</feature>
<sequence length="136" mass="14959">MAVFRTIVWALLLAALLLFSVYNWTDVEVRIWEGLLLQTKIPALVIVSFLAGLLPMWLLHRGKSWHYNRKIRTLESQTRNASVGTATGSTDAITPSSVTAREATPPSPSSSDKPTTVTTSAPQPESDKLRPDETTP</sequence>
<feature type="compositionally biased region" description="Low complexity" evidence="1">
    <location>
        <begin position="109"/>
        <end position="120"/>
    </location>
</feature>
<keyword evidence="2" id="KW-0812">Transmembrane</keyword>
<reference evidence="3 4" key="1">
    <citation type="submission" date="2016-07" db="EMBL/GenBank/DDBJ databases">
        <title>Complete genome sequence of Altererythrobacter namhicola JCM 16345T, containing esterase-encoding genes.</title>
        <authorList>
            <person name="Cheng H."/>
            <person name="Wu Y.-H."/>
            <person name="Jian S.-L."/>
            <person name="Huo Y.-Y."/>
            <person name="Wang C.-S."/>
            <person name="Xu X.-W."/>
        </authorList>
    </citation>
    <scope>NUCLEOTIDE SEQUENCE [LARGE SCALE GENOMIC DNA]</scope>
    <source>
        <strain evidence="3 4">JCM 16345</strain>
    </source>
</reference>
<dbReference type="EMBL" id="CP016545">
    <property type="protein sequence ID" value="ANU07738.1"/>
    <property type="molecule type" value="Genomic_DNA"/>
</dbReference>
<protein>
    <recommendedName>
        <fullName evidence="5">Lipopolysaccharide assembly protein A domain-containing protein</fullName>
    </recommendedName>
</protein>
<evidence type="ECO:0008006" key="5">
    <source>
        <dbReference type="Google" id="ProtNLM"/>
    </source>
</evidence>
<dbReference type="RefSeq" id="WP_067787192.1">
    <property type="nucleotide sequence ID" value="NZ_CP016545.1"/>
</dbReference>
<proteinExistence type="predicted"/>
<feature type="compositionally biased region" description="Basic and acidic residues" evidence="1">
    <location>
        <begin position="125"/>
        <end position="136"/>
    </location>
</feature>
<name>A0A1C7D8G1_9SPHN</name>
<feature type="compositionally biased region" description="Polar residues" evidence="1">
    <location>
        <begin position="78"/>
        <end position="99"/>
    </location>
</feature>
<keyword evidence="2" id="KW-1133">Transmembrane helix</keyword>
<accession>A0A1C7D8G1</accession>
<evidence type="ECO:0000313" key="4">
    <source>
        <dbReference type="Proteomes" id="UP000092698"/>
    </source>
</evidence>
<organism evidence="3 4">
    <name type="scientific">Paraurantiacibacter namhicola</name>
    <dbReference type="NCBI Taxonomy" id="645517"/>
    <lineage>
        <taxon>Bacteria</taxon>
        <taxon>Pseudomonadati</taxon>
        <taxon>Pseudomonadota</taxon>
        <taxon>Alphaproteobacteria</taxon>
        <taxon>Sphingomonadales</taxon>
        <taxon>Erythrobacteraceae</taxon>
        <taxon>Paraurantiacibacter</taxon>
    </lineage>
</organism>
<dbReference type="STRING" id="645517.A6F65_01433"/>
<dbReference type="AlphaFoldDB" id="A0A1C7D8G1"/>
<feature type="region of interest" description="Disordered" evidence="1">
    <location>
        <begin position="78"/>
        <end position="136"/>
    </location>
</feature>
<keyword evidence="4" id="KW-1185">Reference proteome</keyword>
<evidence type="ECO:0000256" key="2">
    <source>
        <dbReference type="SAM" id="Phobius"/>
    </source>
</evidence>
<evidence type="ECO:0000256" key="1">
    <source>
        <dbReference type="SAM" id="MobiDB-lite"/>
    </source>
</evidence>
<evidence type="ECO:0000313" key="3">
    <source>
        <dbReference type="EMBL" id="ANU07738.1"/>
    </source>
</evidence>
<keyword evidence="2" id="KW-0472">Membrane</keyword>
<dbReference type="Proteomes" id="UP000092698">
    <property type="component" value="Chromosome"/>
</dbReference>
<gene>
    <name evidence="3" type="ORF">A6F65_01433</name>
</gene>